<dbReference type="FunFam" id="3.40.50.720:FF:000084">
    <property type="entry name" value="Short-chain dehydrogenase reductase"/>
    <property type="match status" value="1"/>
</dbReference>
<name>A0A8H5GKQ1_9AGAR</name>
<evidence type="ECO:0000313" key="6">
    <source>
        <dbReference type="Proteomes" id="UP000559256"/>
    </source>
</evidence>
<dbReference type="Proteomes" id="UP000559256">
    <property type="component" value="Unassembled WGS sequence"/>
</dbReference>
<reference evidence="5 6" key="1">
    <citation type="journal article" date="2020" name="ISME J.">
        <title>Uncovering the hidden diversity of litter-decomposition mechanisms in mushroom-forming fungi.</title>
        <authorList>
            <person name="Floudas D."/>
            <person name="Bentzer J."/>
            <person name="Ahren D."/>
            <person name="Johansson T."/>
            <person name="Persson P."/>
            <person name="Tunlid A."/>
        </authorList>
    </citation>
    <scope>NUCLEOTIDE SEQUENCE [LARGE SCALE GENOMIC DNA]</scope>
    <source>
        <strain evidence="5 6">CBS 291.85</strain>
    </source>
</reference>
<evidence type="ECO:0000256" key="3">
    <source>
        <dbReference type="ARBA" id="ARBA00023002"/>
    </source>
</evidence>
<dbReference type="InterPro" id="IPR036291">
    <property type="entry name" value="NAD(P)-bd_dom_sf"/>
</dbReference>
<organism evidence="5 6">
    <name type="scientific">Tetrapyrgos nigripes</name>
    <dbReference type="NCBI Taxonomy" id="182062"/>
    <lineage>
        <taxon>Eukaryota</taxon>
        <taxon>Fungi</taxon>
        <taxon>Dikarya</taxon>
        <taxon>Basidiomycota</taxon>
        <taxon>Agaricomycotina</taxon>
        <taxon>Agaricomycetes</taxon>
        <taxon>Agaricomycetidae</taxon>
        <taxon>Agaricales</taxon>
        <taxon>Marasmiineae</taxon>
        <taxon>Marasmiaceae</taxon>
        <taxon>Tetrapyrgos</taxon>
    </lineage>
</organism>
<dbReference type="InterPro" id="IPR002347">
    <property type="entry name" value="SDR_fam"/>
</dbReference>
<dbReference type="GO" id="GO:0016491">
    <property type="term" value="F:oxidoreductase activity"/>
    <property type="evidence" value="ECO:0007669"/>
    <property type="project" value="UniProtKB-KW"/>
</dbReference>
<evidence type="ECO:0000256" key="2">
    <source>
        <dbReference type="ARBA" id="ARBA00022857"/>
    </source>
</evidence>
<proteinExistence type="inferred from homology"/>
<dbReference type="AlphaFoldDB" id="A0A8H5GKQ1"/>
<dbReference type="PANTHER" id="PTHR24321">
    <property type="entry name" value="DEHYDROGENASES, SHORT CHAIN"/>
    <property type="match status" value="1"/>
</dbReference>
<evidence type="ECO:0000313" key="5">
    <source>
        <dbReference type="EMBL" id="KAF5366722.1"/>
    </source>
</evidence>
<comment type="caution">
    <text evidence="5">The sequence shown here is derived from an EMBL/GenBank/DDBJ whole genome shotgun (WGS) entry which is preliminary data.</text>
</comment>
<accession>A0A8H5GKQ1</accession>
<keyword evidence="6" id="KW-1185">Reference proteome</keyword>
<dbReference type="SUPFAM" id="SSF51735">
    <property type="entry name" value="NAD(P)-binding Rossmann-fold domains"/>
    <property type="match status" value="1"/>
</dbReference>
<gene>
    <name evidence="5" type="ORF">D9758_006468</name>
</gene>
<dbReference type="EMBL" id="JAACJM010000021">
    <property type="protein sequence ID" value="KAF5366722.1"/>
    <property type="molecule type" value="Genomic_DNA"/>
</dbReference>
<dbReference type="PRINTS" id="PR00081">
    <property type="entry name" value="GDHRDH"/>
</dbReference>
<dbReference type="PROSITE" id="PS00061">
    <property type="entry name" value="ADH_SHORT"/>
    <property type="match status" value="1"/>
</dbReference>
<sequence length="263" mass="27601">MPEGKIVIITGASSGIGLATSKAFLSAGWRVFGIDVSPAPPPDLLFPNSNSSPTSNTFQFLQTDLTQPSAPKSIVAACQTAFGPKIDALINVAGILDHNSAVDNLLDDDWERTIAVNLTAPVRLMREVVGVMKEHKEGCIVNVSSKAGLSGAVAGVAYTASKHGLIGVTKNTAWLLKDDGIRCNAICPGAVATNIGKNIDRTKWDMTATMRMKPVQETHWDPNGSKPVADPSVAADTILFLASDASRGINGALVPVDNAWSVI</sequence>
<dbReference type="Gene3D" id="3.40.50.720">
    <property type="entry name" value="NAD(P)-binding Rossmann-like Domain"/>
    <property type="match status" value="1"/>
</dbReference>
<keyword evidence="3" id="KW-0560">Oxidoreductase</keyword>
<dbReference type="OrthoDB" id="47007at2759"/>
<dbReference type="Pfam" id="PF00106">
    <property type="entry name" value="adh_short"/>
    <property type="match status" value="1"/>
</dbReference>
<evidence type="ECO:0000256" key="1">
    <source>
        <dbReference type="ARBA" id="ARBA00006484"/>
    </source>
</evidence>
<dbReference type="PANTHER" id="PTHR24321:SF8">
    <property type="entry name" value="ESTRADIOL 17-BETA-DEHYDROGENASE 8-RELATED"/>
    <property type="match status" value="1"/>
</dbReference>
<dbReference type="CDD" id="cd05233">
    <property type="entry name" value="SDR_c"/>
    <property type="match status" value="1"/>
</dbReference>
<keyword evidence="2" id="KW-0521">NADP</keyword>
<dbReference type="PRINTS" id="PR00080">
    <property type="entry name" value="SDRFAMILY"/>
</dbReference>
<evidence type="ECO:0000256" key="4">
    <source>
        <dbReference type="RuleBase" id="RU000363"/>
    </source>
</evidence>
<dbReference type="InterPro" id="IPR020904">
    <property type="entry name" value="Sc_DH/Rdtase_CS"/>
</dbReference>
<comment type="similarity">
    <text evidence="1 4">Belongs to the short-chain dehydrogenases/reductases (SDR) family.</text>
</comment>
<protein>
    <submittedName>
        <fullName evidence="5">Uncharacterized protein</fullName>
    </submittedName>
</protein>